<feature type="compositionally biased region" description="Polar residues" evidence="1">
    <location>
        <begin position="299"/>
        <end position="319"/>
    </location>
</feature>
<accession>A0A4S4N5W5</accession>
<keyword evidence="2" id="KW-0472">Membrane</keyword>
<reference evidence="3 4" key="1">
    <citation type="submission" date="2019-02" db="EMBL/GenBank/DDBJ databases">
        <title>Genome sequencing of the rare red list fungi Antrodiella citrinella (Flaviporus citrinellus).</title>
        <authorList>
            <person name="Buettner E."/>
            <person name="Kellner H."/>
        </authorList>
    </citation>
    <scope>NUCLEOTIDE SEQUENCE [LARGE SCALE GENOMIC DNA]</scope>
    <source>
        <strain evidence="3 4">DSM 108506</strain>
    </source>
</reference>
<evidence type="ECO:0000313" key="4">
    <source>
        <dbReference type="Proteomes" id="UP000308730"/>
    </source>
</evidence>
<feature type="compositionally biased region" description="Basic residues" evidence="1">
    <location>
        <begin position="221"/>
        <end position="235"/>
    </location>
</feature>
<keyword evidence="2" id="KW-0812">Transmembrane</keyword>
<name>A0A4S4N5W5_9APHY</name>
<dbReference type="EMBL" id="SGPM01000007">
    <property type="protein sequence ID" value="THH33348.1"/>
    <property type="molecule type" value="Genomic_DNA"/>
</dbReference>
<feature type="region of interest" description="Disordered" evidence="1">
    <location>
        <begin position="211"/>
        <end position="235"/>
    </location>
</feature>
<keyword evidence="2" id="KW-1133">Transmembrane helix</keyword>
<evidence type="ECO:0000313" key="3">
    <source>
        <dbReference type="EMBL" id="THH33348.1"/>
    </source>
</evidence>
<comment type="caution">
    <text evidence="3">The sequence shown here is derived from an EMBL/GenBank/DDBJ whole genome shotgun (WGS) entry which is preliminary data.</text>
</comment>
<feature type="region of interest" description="Disordered" evidence="1">
    <location>
        <begin position="258"/>
        <end position="364"/>
    </location>
</feature>
<dbReference type="AlphaFoldDB" id="A0A4S4N5W5"/>
<proteinExistence type="predicted"/>
<feature type="compositionally biased region" description="Low complexity" evidence="1">
    <location>
        <begin position="277"/>
        <end position="291"/>
    </location>
</feature>
<organism evidence="3 4">
    <name type="scientific">Antrodiella citrinella</name>
    <dbReference type="NCBI Taxonomy" id="2447956"/>
    <lineage>
        <taxon>Eukaryota</taxon>
        <taxon>Fungi</taxon>
        <taxon>Dikarya</taxon>
        <taxon>Basidiomycota</taxon>
        <taxon>Agaricomycotina</taxon>
        <taxon>Agaricomycetes</taxon>
        <taxon>Polyporales</taxon>
        <taxon>Steccherinaceae</taxon>
        <taxon>Antrodiella</taxon>
    </lineage>
</organism>
<protein>
    <submittedName>
        <fullName evidence="3">Uncharacterized protein</fullName>
    </submittedName>
</protein>
<evidence type="ECO:0000256" key="2">
    <source>
        <dbReference type="SAM" id="Phobius"/>
    </source>
</evidence>
<feature type="transmembrane region" description="Helical" evidence="2">
    <location>
        <begin position="85"/>
        <end position="110"/>
    </location>
</feature>
<dbReference type="Proteomes" id="UP000308730">
    <property type="component" value="Unassembled WGS sequence"/>
</dbReference>
<sequence>MGILRTTIDSLHRRPRTIMTIMRLLLHRRLLITTVHLLTHSTLIHLIHILRILRMHTCLLRLLTHNMPRIPHRIRHIHRIHLRGVLHHLQLMTLTLIHTTATLLLIILLITRRTGLHLLMLLHLHLNDMESTLGTRPIRRPRQQVTELTMSINHHSHSRRRPTADIMGIQRREVLAEVAKEHHHQPDTSTGLCQNGTPPPLEIRLLDHLDPTADMGPSPLHLHRPHLPTTTRVRRHPASFLSPLRKLNKVLMQGQGAYGAYPGPPAPPESQWAQTTSPPNAAAPSSSSSFPAHPPPGAWSSTPAAFESYGSNAPSQQGYATGAGRIQLAPIRPPRGDSPDRGSGSGISGKKNPLSIGNIISEDA</sequence>
<keyword evidence="4" id="KW-1185">Reference proteome</keyword>
<gene>
    <name evidence="3" type="ORF">EUX98_g802</name>
</gene>
<evidence type="ECO:0000256" key="1">
    <source>
        <dbReference type="SAM" id="MobiDB-lite"/>
    </source>
</evidence>